<name>A0ABP8JYL3_9MICO</name>
<accession>A0ABP8JYL3</accession>
<organism evidence="2 3">
    <name type="scientific">Fodinibacter luteus</name>
    <dbReference type="NCBI Taxonomy" id="552064"/>
    <lineage>
        <taxon>Bacteria</taxon>
        <taxon>Bacillati</taxon>
        <taxon>Actinomycetota</taxon>
        <taxon>Actinomycetes</taxon>
        <taxon>Micrococcales</taxon>
        <taxon>Intrasporangiaceae</taxon>
        <taxon>Fodinibacter (ex Wang et al. 2009)</taxon>
    </lineage>
</organism>
<dbReference type="RefSeq" id="WP_345201619.1">
    <property type="nucleotide sequence ID" value="NZ_BAABGM010000001.1"/>
</dbReference>
<gene>
    <name evidence="2" type="ORF">GCM10023168_03590</name>
</gene>
<dbReference type="Proteomes" id="UP001500945">
    <property type="component" value="Unassembled WGS sequence"/>
</dbReference>
<comment type="caution">
    <text evidence="2">The sequence shown here is derived from an EMBL/GenBank/DDBJ whole genome shotgun (WGS) entry which is preliminary data.</text>
</comment>
<keyword evidence="3" id="KW-1185">Reference proteome</keyword>
<evidence type="ECO:0000259" key="1">
    <source>
        <dbReference type="Pfam" id="PF19502"/>
    </source>
</evidence>
<feature type="domain" description="DUF6036" evidence="1">
    <location>
        <begin position="12"/>
        <end position="146"/>
    </location>
</feature>
<evidence type="ECO:0000313" key="3">
    <source>
        <dbReference type="Proteomes" id="UP001500945"/>
    </source>
</evidence>
<dbReference type="Pfam" id="PF19502">
    <property type="entry name" value="DUF6036"/>
    <property type="match status" value="1"/>
</dbReference>
<reference evidence="3" key="1">
    <citation type="journal article" date="2019" name="Int. J. Syst. Evol. Microbiol.">
        <title>The Global Catalogue of Microorganisms (GCM) 10K type strain sequencing project: providing services to taxonomists for standard genome sequencing and annotation.</title>
        <authorList>
            <consortium name="The Broad Institute Genomics Platform"/>
            <consortium name="The Broad Institute Genome Sequencing Center for Infectious Disease"/>
            <person name="Wu L."/>
            <person name="Ma J."/>
        </authorList>
    </citation>
    <scope>NUCLEOTIDE SEQUENCE [LARGE SCALE GENOMIC DNA]</scope>
    <source>
        <strain evidence="3">JCM 17809</strain>
    </source>
</reference>
<dbReference type="InterPro" id="IPR045792">
    <property type="entry name" value="DUF6036"/>
</dbReference>
<sequence>MSFDLDAAQIRQLLDELDQRLRTAGIAATVYVVGGAAVSLHLPDSGRRTQDIDGITTDHRVADIVAQMADELGLPERWLNGAARPFLPPIPTDALTPPSSPGLRVQLASLEQLLAMKLAAGRARDQADITALATVLQVDPEEAVQLTLKAYGAEALEVMTKLEDVTYDAHALIPERPRG</sequence>
<dbReference type="EMBL" id="BAABGM010000001">
    <property type="protein sequence ID" value="GAA4397987.1"/>
    <property type="molecule type" value="Genomic_DNA"/>
</dbReference>
<evidence type="ECO:0000313" key="2">
    <source>
        <dbReference type="EMBL" id="GAA4397987.1"/>
    </source>
</evidence>
<protein>
    <recommendedName>
        <fullName evidence="1">DUF6036 domain-containing protein</fullName>
    </recommendedName>
</protein>
<proteinExistence type="predicted"/>